<evidence type="ECO:0000313" key="2">
    <source>
        <dbReference type="EMBL" id="KZS88765.1"/>
    </source>
</evidence>
<name>A0A164PIK9_9AGAM</name>
<evidence type="ECO:0000256" key="1">
    <source>
        <dbReference type="SAM" id="MobiDB-lite"/>
    </source>
</evidence>
<sequence length="423" mass="47050">MSSTASTAQEQAVLYGTVERSAPSEDLPGDAIVAQAGDQREPGRLDVGNRGDTNTDSHRQRSESPIFSNSPEQPPGILLSGLASPNRSYEESDRAQRNVRIPPRRQTTVETDSSDEAEMTHQSRHRSRIGPPSPQKPSTPPQPTKANSPIPIVASIHQDVESTVPGSNQPPIDADDYGKFDPFDRTLEEAIGYFPERRQSLEHSEPESRQRPRQDRGTEDESGWEPQNAGWEGGAEPGPASWGSMAAPGGSRWYTWGEEPGHQDNAPTPPLPTELTGWGQDQVPSNDPDGQWGAPRTWESDWNPEEAPTEDQRGFHLSHQLLKFDPVPLETYNKQTLPQICMPVLPNYQVEIRHQVVLPRDYPDQLRITCLRVEDPLLLLSGVEIFLQIQGDLVLVFRFPGQMPTSIENTCSFSGNRPSVWHF</sequence>
<accession>A0A164PIK9</accession>
<reference evidence="2 3" key="1">
    <citation type="journal article" date="2016" name="Mol. Biol. Evol.">
        <title>Comparative Genomics of Early-Diverging Mushroom-Forming Fungi Provides Insights into the Origins of Lignocellulose Decay Capabilities.</title>
        <authorList>
            <person name="Nagy L.G."/>
            <person name="Riley R."/>
            <person name="Tritt A."/>
            <person name="Adam C."/>
            <person name="Daum C."/>
            <person name="Floudas D."/>
            <person name="Sun H."/>
            <person name="Yadav J.S."/>
            <person name="Pangilinan J."/>
            <person name="Larsson K.H."/>
            <person name="Matsuura K."/>
            <person name="Barry K."/>
            <person name="Labutti K."/>
            <person name="Kuo R."/>
            <person name="Ohm R.A."/>
            <person name="Bhattacharya S.S."/>
            <person name="Shirouzu T."/>
            <person name="Yoshinaga Y."/>
            <person name="Martin F.M."/>
            <person name="Grigoriev I.V."/>
            <person name="Hibbett D.S."/>
        </authorList>
    </citation>
    <scope>NUCLEOTIDE SEQUENCE [LARGE SCALE GENOMIC DNA]</scope>
    <source>
        <strain evidence="2 3">HHB9708</strain>
    </source>
</reference>
<protein>
    <submittedName>
        <fullName evidence="2">Uncharacterized protein</fullName>
    </submittedName>
</protein>
<organism evidence="2 3">
    <name type="scientific">Sistotremastrum niveocremeum HHB9708</name>
    <dbReference type="NCBI Taxonomy" id="1314777"/>
    <lineage>
        <taxon>Eukaryota</taxon>
        <taxon>Fungi</taxon>
        <taxon>Dikarya</taxon>
        <taxon>Basidiomycota</taxon>
        <taxon>Agaricomycotina</taxon>
        <taxon>Agaricomycetes</taxon>
        <taxon>Sistotremastrales</taxon>
        <taxon>Sistotremastraceae</taxon>
        <taxon>Sertulicium</taxon>
        <taxon>Sertulicium niveocremeum</taxon>
    </lineage>
</organism>
<keyword evidence="3" id="KW-1185">Reference proteome</keyword>
<dbReference type="EMBL" id="KV419433">
    <property type="protein sequence ID" value="KZS88765.1"/>
    <property type="molecule type" value="Genomic_DNA"/>
</dbReference>
<feature type="compositionally biased region" description="Polar residues" evidence="1">
    <location>
        <begin position="1"/>
        <end position="10"/>
    </location>
</feature>
<evidence type="ECO:0000313" key="3">
    <source>
        <dbReference type="Proteomes" id="UP000076722"/>
    </source>
</evidence>
<feature type="compositionally biased region" description="Basic and acidic residues" evidence="1">
    <location>
        <begin position="176"/>
        <end position="188"/>
    </location>
</feature>
<dbReference type="AlphaFoldDB" id="A0A164PIK9"/>
<feature type="compositionally biased region" description="Pro residues" evidence="1">
    <location>
        <begin position="131"/>
        <end position="143"/>
    </location>
</feature>
<dbReference type="Proteomes" id="UP000076722">
    <property type="component" value="Unassembled WGS sequence"/>
</dbReference>
<feature type="region of interest" description="Disordered" evidence="1">
    <location>
        <begin position="1"/>
        <end position="312"/>
    </location>
</feature>
<feature type="compositionally biased region" description="Basic and acidic residues" evidence="1">
    <location>
        <begin position="38"/>
        <end position="62"/>
    </location>
</feature>
<feature type="compositionally biased region" description="Basic and acidic residues" evidence="1">
    <location>
        <begin position="195"/>
        <end position="219"/>
    </location>
</feature>
<proteinExistence type="predicted"/>
<gene>
    <name evidence="2" type="ORF">SISNIDRAFT_253487</name>
</gene>